<dbReference type="InterPro" id="IPR014721">
    <property type="entry name" value="Ribsml_uS5_D2-typ_fold_subgr"/>
</dbReference>
<evidence type="ECO:0000256" key="9">
    <source>
        <dbReference type="RuleBase" id="RU003823"/>
    </source>
</evidence>
<organism evidence="11 12">
    <name type="scientific">Trichlorobacter ammonificans</name>
    <dbReference type="NCBI Taxonomy" id="2916410"/>
    <lineage>
        <taxon>Bacteria</taxon>
        <taxon>Pseudomonadati</taxon>
        <taxon>Thermodesulfobacteriota</taxon>
        <taxon>Desulfuromonadia</taxon>
        <taxon>Geobacterales</taxon>
        <taxon>Geobacteraceae</taxon>
        <taxon>Trichlorobacter</taxon>
    </lineage>
</organism>
<dbReference type="InterPro" id="IPR020568">
    <property type="entry name" value="Ribosomal_Su5_D2-typ_SF"/>
</dbReference>
<dbReference type="PROSITE" id="PS50881">
    <property type="entry name" value="S5_DSRBD"/>
    <property type="match status" value="1"/>
</dbReference>
<dbReference type="Pfam" id="PF00333">
    <property type="entry name" value="Ribosomal_S5"/>
    <property type="match status" value="1"/>
</dbReference>
<keyword evidence="3 8" id="KW-0699">rRNA-binding</keyword>
<dbReference type="NCBIfam" id="TIGR01021">
    <property type="entry name" value="rpsE_bact"/>
    <property type="match status" value="1"/>
</dbReference>
<keyword evidence="4 8" id="KW-0694">RNA-binding</keyword>
<comment type="subunit">
    <text evidence="8">Part of the 30S ribosomal subunit. Contacts proteins S4 and S8.</text>
</comment>
<comment type="domain">
    <text evidence="8">The N-terminal domain interacts with the head of the 30S subunit; the C-terminal domain interacts with the body and contacts protein S4. The interaction surface between S4 and S5 is involved in control of translational fidelity.</text>
</comment>
<dbReference type="SUPFAM" id="SSF54211">
    <property type="entry name" value="Ribosomal protein S5 domain 2-like"/>
    <property type="match status" value="1"/>
</dbReference>
<dbReference type="PROSITE" id="PS00585">
    <property type="entry name" value="RIBOSOMAL_S5"/>
    <property type="match status" value="1"/>
</dbReference>
<evidence type="ECO:0000259" key="10">
    <source>
        <dbReference type="PROSITE" id="PS50881"/>
    </source>
</evidence>
<dbReference type="Proteomes" id="UP001295463">
    <property type="component" value="Chromosome"/>
</dbReference>
<evidence type="ECO:0000256" key="5">
    <source>
        <dbReference type="ARBA" id="ARBA00022980"/>
    </source>
</evidence>
<dbReference type="EMBL" id="OW150024">
    <property type="protein sequence ID" value="CAH2030596.1"/>
    <property type="molecule type" value="Genomic_DNA"/>
</dbReference>
<evidence type="ECO:0000313" key="11">
    <source>
        <dbReference type="EMBL" id="CAH2030596.1"/>
    </source>
</evidence>
<dbReference type="Gene3D" id="3.30.160.20">
    <property type="match status" value="1"/>
</dbReference>
<dbReference type="RefSeq" id="WP_305731519.1">
    <property type="nucleotide sequence ID" value="NZ_OW150024.1"/>
</dbReference>
<dbReference type="InterPro" id="IPR005712">
    <property type="entry name" value="Ribosomal_uS5_bac-type"/>
</dbReference>
<evidence type="ECO:0000256" key="2">
    <source>
        <dbReference type="ARBA" id="ARBA00008945"/>
    </source>
</evidence>
<dbReference type="Gene3D" id="3.30.230.10">
    <property type="match status" value="1"/>
</dbReference>
<evidence type="ECO:0000256" key="3">
    <source>
        <dbReference type="ARBA" id="ARBA00022730"/>
    </source>
</evidence>
<dbReference type="InterPro" id="IPR005324">
    <property type="entry name" value="Ribosomal_uS5_C"/>
</dbReference>
<dbReference type="InterPro" id="IPR013810">
    <property type="entry name" value="Ribosomal_uS5_N"/>
</dbReference>
<dbReference type="InterPro" id="IPR018192">
    <property type="entry name" value="Ribosomal_uS5_N_CS"/>
</dbReference>
<dbReference type="Pfam" id="PF03719">
    <property type="entry name" value="Ribosomal_S5_C"/>
    <property type="match status" value="1"/>
</dbReference>
<evidence type="ECO:0000256" key="8">
    <source>
        <dbReference type="HAMAP-Rule" id="MF_01307"/>
    </source>
</evidence>
<proteinExistence type="inferred from homology"/>
<keyword evidence="12" id="KW-1185">Reference proteome</keyword>
<dbReference type="HAMAP" id="MF_01307_B">
    <property type="entry name" value="Ribosomal_uS5_B"/>
    <property type="match status" value="1"/>
</dbReference>
<comment type="function">
    <text evidence="1 8">Located at the back of the 30S subunit body where it stabilizes the conformation of the head with respect to the body.</text>
</comment>
<comment type="function">
    <text evidence="8">With S4 and S12 plays an important role in translational accuracy.</text>
</comment>
<keyword evidence="6 8" id="KW-0687">Ribonucleoprotein</keyword>
<accession>A0ABN8HGL6</accession>
<keyword evidence="5 8" id="KW-0689">Ribosomal protein</keyword>
<dbReference type="SUPFAM" id="SSF54768">
    <property type="entry name" value="dsRNA-binding domain-like"/>
    <property type="match status" value="1"/>
</dbReference>
<reference evidence="11 12" key="1">
    <citation type="submission" date="2022-03" db="EMBL/GenBank/DDBJ databases">
        <authorList>
            <person name="Koch H."/>
        </authorList>
    </citation>
    <scope>NUCLEOTIDE SEQUENCE [LARGE SCALE GENOMIC DNA]</scope>
    <source>
        <strain evidence="11 12">G1</strain>
    </source>
</reference>
<sequence>MSRINSNDLNLTDRVVHISRVAKVVKGGRRFSFSALVVVGDADGHVGYGLGKANEVPEAIRKGVEQAKKNLIRVPVSQSQSIPYEITGRFGAGKILMKPASPGTGVIAGGAARAIFEAAGINNILSKCLGSNNPHNVVKAAFEGLRLLKTPEELAARRGLTD</sequence>
<gene>
    <name evidence="8 11" type="primary">rpsE</name>
    <name evidence="11" type="ORF">GEAMG1_0784</name>
</gene>
<evidence type="ECO:0000313" key="12">
    <source>
        <dbReference type="Proteomes" id="UP001295463"/>
    </source>
</evidence>
<dbReference type="PANTHER" id="PTHR48277">
    <property type="entry name" value="MITOCHONDRIAL RIBOSOMAL PROTEIN S5"/>
    <property type="match status" value="1"/>
</dbReference>
<evidence type="ECO:0000256" key="1">
    <source>
        <dbReference type="ARBA" id="ARBA00003093"/>
    </source>
</evidence>
<evidence type="ECO:0000256" key="4">
    <source>
        <dbReference type="ARBA" id="ARBA00022884"/>
    </source>
</evidence>
<feature type="domain" description="S5 DRBM" evidence="10">
    <location>
        <begin position="11"/>
        <end position="74"/>
    </location>
</feature>
<dbReference type="InterPro" id="IPR000851">
    <property type="entry name" value="Ribosomal_uS5"/>
</dbReference>
<protein>
    <recommendedName>
        <fullName evidence="7 8">Small ribosomal subunit protein uS5</fullName>
    </recommendedName>
</protein>
<comment type="similarity">
    <text evidence="2 8 9">Belongs to the universal ribosomal protein uS5 family.</text>
</comment>
<name>A0ABN8HGL6_9BACT</name>
<evidence type="ECO:0000256" key="6">
    <source>
        <dbReference type="ARBA" id="ARBA00023274"/>
    </source>
</evidence>
<dbReference type="PANTHER" id="PTHR48277:SF1">
    <property type="entry name" value="MITOCHONDRIAL RIBOSOMAL PROTEIN S5"/>
    <property type="match status" value="1"/>
</dbReference>
<evidence type="ECO:0000256" key="7">
    <source>
        <dbReference type="ARBA" id="ARBA00035255"/>
    </source>
</evidence>